<name>A0ABN7RKN4_OIKDI</name>
<reference evidence="2 3" key="1">
    <citation type="submission" date="2021-04" db="EMBL/GenBank/DDBJ databases">
        <authorList>
            <person name="Bliznina A."/>
        </authorList>
    </citation>
    <scope>NUCLEOTIDE SEQUENCE [LARGE SCALE GENOMIC DNA]</scope>
</reference>
<organism evidence="2 3">
    <name type="scientific">Oikopleura dioica</name>
    <name type="common">Tunicate</name>
    <dbReference type="NCBI Taxonomy" id="34765"/>
    <lineage>
        <taxon>Eukaryota</taxon>
        <taxon>Metazoa</taxon>
        <taxon>Chordata</taxon>
        <taxon>Tunicata</taxon>
        <taxon>Appendicularia</taxon>
        <taxon>Copelata</taxon>
        <taxon>Oikopleuridae</taxon>
        <taxon>Oikopleura</taxon>
    </lineage>
</organism>
<keyword evidence="3" id="KW-1185">Reference proteome</keyword>
<evidence type="ECO:0000313" key="2">
    <source>
        <dbReference type="EMBL" id="CAG5079365.1"/>
    </source>
</evidence>
<dbReference type="Proteomes" id="UP001158576">
    <property type="component" value="Chromosome PAR"/>
</dbReference>
<evidence type="ECO:0000256" key="1">
    <source>
        <dbReference type="SAM" id="MobiDB-lite"/>
    </source>
</evidence>
<dbReference type="EMBL" id="OU015568">
    <property type="protein sequence ID" value="CAG5079365.1"/>
    <property type="molecule type" value="Genomic_DNA"/>
</dbReference>
<proteinExistence type="predicted"/>
<sequence length="108" mass="12563">MKIQLKEDRKRSVQKDENDNLAKVSKNQLAALEKEDQPSTSQVSGLTEKAFNQSSFLKVQRGWQRFKFGWRYLEVQKTESGKEKVSIFGPESKEWLEFVKFVGPPPQE</sequence>
<accession>A0ABN7RKN4</accession>
<gene>
    <name evidence="2" type="ORF">OKIOD_LOCUS794</name>
</gene>
<evidence type="ECO:0000313" key="3">
    <source>
        <dbReference type="Proteomes" id="UP001158576"/>
    </source>
</evidence>
<feature type="region of interest" description="Disordered" evidence="1">
    <location>
        <begin position="1"/>
        <end position="20"/>
    </location>
</feature>
<protein>
    <submittedName>
        <fullName evidence="2">Oidioi.mRNA.OKI2018_I69.PAR.g9236.t1.cds</fullName>
    </submittedName>
</protein>